<evidence type="ECO:0000256" key="7">
    <source>
        <dbReference type="ARBA" id="ARBA00023136"/>
    </source>
</evidence>
<reference evidence="11" key="1">
    <citation type="journal article" date="2019" name="Int. J. Syst. Evol. Microbiol.">
        <title>The Global Catalogue of Microorganisms (GCM) 10K type strain sequencing project: providing services to taxonomists for standard genome sequencing and annotation.</title>
        <authorList>
            <consortium name="The Broad Institute Genomics Platform"/>
            <consortium name="The Broad Institute Genome Sequencing Center for Infectious Disease"/>
            <person name="Wu L."/>
            <person name="Ma J."/>
        </authorList>
    </citation>
    <scope>NUCLEOTIDE SEQUENCE [LARGE SCALE GENOMIC DNA]</scope>
    <source>
        <strain evidence="11">CCUG 50213</strain>
    </source>
</reference>
<keyword evidence="5" id="KW-0029">Amino-acid transport</keyword>
<feature type="transmembrane region" description="Helical" evidence="9">
    <location>
        <begin position="222"/>
        <end position="240"/>
    </location>
</feature>
<feature type="transmembrane region" description="Helical" evidence="9">
    <location>
        <begin position="247"/>
        <end position="267"/>
    </location>
</feature>
<dbReference type="EMBL" id="JBHTLY010000001">
    <property type="protein sequence ID" value="MFD1200493.1"/>
    <property type="molecule type" value="Genomic_DNA"/>
</dbReference>
<evidence type="ECO:0000256" key="5">
    <source>
        <dbReference type="ARBA" id="ARBA00022970"/>
    </source>
</evidence>
<evidence type="ECO:0000256" key="3">
    <source>
        <dbReference type="ARBA" id="ARBA00022475"/>
    </source>
</evidence>
<keyword evidence="7 9" id="KW-0472">Membrane</keyword>
<comment type="similarity">
    <text evidence="8">Belongs to the binding-protein-dependent transport system permease family. LivHM subfamily.</text>
</comment>
<comment type="caution">
    <text evidence="10">The sequence shown here is derived from an EMBL/GenBank/DDBJ whole genome shotgun (WGS) entry which is preliminary data.</text>
</comment>
<dbReference type="CDD" id="cd06582">
    <property type="entry name" value="TM_PBP1_LivH_like"/>
    <property type="match status" value="1"/>
</dbReference>
<proteinExistence type="inferred from homology"/>
<dbReference type="Proteomes" id="UP001597181">
    <property type="component" value="Unassembled WGS sequence"/>
</dbReference>
<keyword evidence="11" id="KW-1185">Reference proteome</keyword>
<sequence length="307" mass="33472">MSGDTLALLQTLLNGALLGCLFGLIALGLTMKWGHLGVPDFFHLSLTLFSGYLTYTLVTGLLMNPFLTLLITVPAMFVIGVLTQWLFFTIKASAFTSLLLTFALFIVAESVMSVIWSPDMLSMRSWLDSSFTTAIRIPVGDKSLSVLPVDVMALVLALVLVLATWWMLKHTRWGRALQAMRQDAQIAEVLGVRILPITLIVSGLAAATAAVAGMVVVVRMPLTPGLAMNWIGVVIVATLLGGLGRPLGALIAAIVLMMVQNAWSLWFPPQWSPAVAFGLLFIYLALTPIIRIVRERVELRRNREQAV</sequence>
<protein>
    <submittedName>
        <fullName evidence="10">Branched-chain amino acid ABC transporter permease</fullName>
    </submittedName>
</protein>
<accession>A0ABW3TLU8</accession>
<evidence type="ECO:0000313" key="11">
    <source>
        <dbReference type="Proteomes" id="UP001597181"/>
    </source>
</evidence>
<feature type="transmembrane region" description="Helical" evidence="9">
    <location>
        <begin position="69"/>
        <end position="88"/>
    </location>
</feature>
<feature type="transmembrane region" description="Helical" evidence="9">
    <location>
        <begin position="151"/>
        <end position="168"/>
    </location>
</feature>
<dbReference type="InterPro" id="IPR001851">
    <property type="entry name" value="ABC_transp_permease"/>
</dbReference>
<gene>
    <name evidence="10" type="ORF">ACFQ3U_01110</name>
</gene>
<feature type="transmembrane region" description="Helical" evidence="9">
    <location>
        <begin position="41"/>
        <end position="63"/>
    </location>
</feature>
<feature type="transmembrane region" description="Helical" evidence="9">
    <location>
        <begin position="6"/>
        <end position="29"/>
    </location>
</feature>
<dbReference type="Pfam" id="PF02653">
    <property type="entry name" value="BPD_transp_2"/>
    <property type="match status" value="1"/>
</dbReference>
<dbReference type="PANTHER" id="PTHR11795:SF445">
    <property type="entry name" value="AMINO ACID ABC TRANSPORTER PERMEASE PROTEIN"/>
    <property type="match status" value="1"/>
</dbReference>
<dbReference type="InterPro" id="IPR052157">
    <property type="entry name" value="BCAA_transport_permease"/>
</dbReference>
<dbReference type="RefSeq" id="WP_343958737.1">
    <property type="nucleotide sequence ID" value="NZ_BAAAKZ010000003.1"/>
</dbReference>
<feature type="transmembrane region" description="Helical" evidence="9">
    <location>
        <begin position="95"/>
        <end position="116"/>
    </location>
</feature>
<feature type="transmembrane region" description="Helical" evidence="9">
    <location>
        <begin position="189"/>
        <end position="216"/>
    </location>
</feature>
<evidence type="ECO:0000256" key="8">
    <source>
        <dbReference type="ARBA" id="ARBA00037998"/>
    </source>
</evidence>
<keyword evidence="2" id="KW-0813">Transport</keyword>
<organism evidence="10 11">
    <name type="scientific">Leucobacter albus</name>
    <dbReference type="NCBI Taxonomy" id="272210"/>
    <lineage>
        <taxon>Bacteria</taxon>
        <taxon>Bacillati</taxon>
        <taxon>Actinomycetota</taxon>
        <taxon>Actinomycetes</taxon>
        <taxon>Micrococcales</taxon>
        <taxon>Microbacteriaceae</taxon>
        <taxon>Leucobacter</taxon>
    </lineage>
</organism>
<evidence type="ECO:0000256" key="4">
    <source>
        <dbReference type="ARBA" id="ARBA00022692"/>
    </source>
</evidence>
<evidence type="ECO:0000313" key="10">
    <source>
        <dbReference type="EMBL" id="MFD1200493.1"/>
    </source>
</evidence>
<evidence type="ECO:0000256" key="6">
    <source>
        <dbReference type="ARBA" id="ARBA00022989"/>
    </source>
</evidence>
<keyword evidence="3" id="KW-1003">Cell membrane</keyword>
<evidence type="ECO:0000256" key="2">
    <source>
        <dbReference type="ARBA" id="ARBA00022448"/>
    </source>
</evidence>
<keyword evidence="4 9" id="KW-0812">Transmembrane</keyword>
<evidence type="ECO:0000256" key="1">
    <source>
        <dbReference type="ARBA" id="ARBA00004651"/>
    </source>
</evidence>
<name>A0ABW3TLU8_9MICO</name>
<dbReference type="PANTHER" id="PTHR11795">
    <property type="entry name" value="BRANCHED-CHAIN AMINO ACID TRANSPORT SYSTEM PERMEASE PROTEIN LIVH"/>
    <property type="match status" value="1"/>
</dbReference>
<evidence type="ECO:0000256" key="9">
    <source>
        <dbReference type="SAM" id="Phobius"/>
    </source>
</evidence>
<keyword evidence="6 9" id="KW-1133">Transmembrane helix</keyword>
<feature type="transmembrane region" description="Helical" evidence="9">
    <location>
        <begin position="273"/>
        <end position="293"/>
    </location>
</feature>
<comment type="subcellular location">
    <subcellularLocation>
        <location evidence="1">Cell membrane</location>
        <topology evidence="1">Multi-pass membrane protein</topology>
    </subcellularLocation>
</comment>